<dbReference type="OrthoDB" id="9796689at2"/>
<dbReference type="PANTHER" id="PTHR30383:SF5">
    <property type="entry name" value="SGNH HYDROLASE-TYPE ESTERASE DOMAIN-CONTAINING PROTEIN"/>
    <property type="match status" value="1"/>
</dbReference>
<dbReference type="Gene3D" id="3.40.50.1110">
    <property type="entry name" value="SGNH hydrolase"/>
    <property type="match status" value="1"/>
</dbReference>
<dbReference type="InterPro" id="IPR051532">
    <property type="entry name" value="Ester_Hydrolysis_Enzymes"/>
</dbReference>
<feature type="signal peptide" evidence="1">
    <location>
        <begin position="1"/>
        <end position="24"/>
    </location>
</feature>
<evidence type="ECO:0000313" key="3">
    <source>
        <dbReference type="EMBL" id="QEC54370.1"/>
    </source>
</evidence>
<evidence type="ECO:0000313" key="4">
    <source>
        <dbReference type="Proteomes" id="UP000321204"/>
    </source>
</evidence>
<name>A0A5B8UE56_9BACT</name>
<protein>
    <submittedName>
        <fullName evidence="3">SGNH/GDSL hydrolase family protein</fullName>
    </submittedName>
</protein>
<accession>A0A5B8UE56</accession>
<dbReference type="PANTHER" id="PTHR30383">
    <property type="entry name" value="THIOESTERASE 1/PROTEASE 1/LYSOPHOSPHOLIPASE L1"/>
    <property type="match status" value="1"/>
</dbReference>
<keyword evidence="3" id="KW-0378">Hydrolase</keyword>
<dbReference type="SUPFAM" id="SSF52266">
    <property type="entry name" value="SGNH hydrolase"/>
    <property type="match status" value="1"/>
</dbReference>
<keyword evidence="1" id="KW-0732">Signal</keyword>
<feature type="chain" id="PRO_5023013242" evidence="1">
    <location>
        <begin position="25"/>
        <end position="236"/>
    </location>
</feature>
<dbReference type="EMBL" id="CP042433">
    <property type="protein sequence ID" value="QEC54370.1"/>
    <property type="molecule type" value="Genomic_DNA"/>
</dbReference>
<sequence>MNKHSRLLLLICLIVQLATGFAQSNVSDYLADVKTELKKEWPKNRVVNLVFHGHSVPAGYFKTPVVNTFDSYPFLAFKRIKELYPNAVVNVIITAKGGENSTNGQKRFKKEVLVHKPDVLFIDYALNDRMTGLEKSRKAMEKMIKAALKKKIKVILLTPTPHQNYNLLDTTNAYEPFAQEVRDLAKEYKVGLVDSYETFREELNKGHKVTEFMSQVNHPNKEGHQLVADKIVAWFE</sequence>
<gene>
    <name evidence="3" type="ORF">FSB75_00110</name>
</gene>
<evidence type="ECO:0000256" key="1">
    <source>
        <dbReference type="SAM" id="SignalP"/>
    </source>
</evidence>
<evidence type="ECO:0000259" key="2">
    <source>
        <dbReference type="Pfam" id="PF13472"/>
    </source>
</evidence>
<dbReference type="KEGG" id="fgg:FSB75_00110"/>
<keyword evidence="4" id="KW-1185">Reference proteome</keyword>
<dbReference type="Pfam" id="PF13472">
    <property type="entry name" value="Lipase_GDSL_2"/>
    <property type="match status" value="1"/>
</dbReference>
<dbReference type="InterPro" id="IPR013830">
    <property type="entry name" value="SGNH_hydro"/>
</dbReference>
<organism evidence="3 4">
    <name type="scientific">Flavisolibacter ginsenosidimutans</name>
    <dbReference type="NCBI Taxonomy" id="661481"/>
    <lineage>
        <taxon>Bacteria</taxon>
        <taxon>Pseudomonadati</taxon>
        <taxon>Bacteroidota</taxon>
        <taxon>Chitinophagia</taxon>
        <taxon>Chitinophagales</taxon>
        <taxon>Chitinophagaceae</taxon>
        <taxon>Flavisolibacter</taxon>
    </lineage>
</organism>
<dbReference type="InterPro" id="IPR036514">
    <property type="entry name" value="SGNH_hydro_sf"/>
</dbReference>
<dbReference type="GO" id="GO:0004622">
    <property type="term" value="F:phosphatidylcholine lysophospholipase activity"/>
    <property type="evidence" value="ECO:0007669"/>
    <property type="project" value="TreeGrafter"/>
</dbReference>
<dbReference type="AlphaFoldDB" id="A0A5B8UE56"/>
<dbReference type="Proteomes" id="UP000321204">
    <property type="component" value="Chromosome"/>
</dbReference>
<feature type="domain" description="SGNH hydrolase-type esterase" evidence="2">
    <location>
        <begin position="52"/>
        <end position="226"/>
    </location>
</feature>
<proteinExistence type="predicted"/>
<dbReference type="RefSeq" id="WP_146781233.1">
    <property type="nucleotide sequence ID" value="NZ_BAABIO010000006.1"/>
</dbReference>
<reference evidence="3 4" key="1">
    <citation type="journal article" date="2015" name="Int. J. Syst. Evol. Microbiol.">
        <title>Flavisolibacter ginsenosidimutans sp. nov., with ginsenoside-converting activity isolated from soil used for cultivating ginseng.</title>
        <authorList>
            <person name="Zhao Y."/>
            <person name="Liu Q."/>
            <person name="Kang M.S."/>
            <person name="Jin F."/>
            <person name="Yu H."/>
            <person name="Im W.T."/>
        </authorList>
    </citation>
    <scope>NUCLEOTIDE SEQUENCE [LARGE SCALE GENOMIC DNA]</scope>
    <source>
        <strain evidence="3 4">Gsoil 636</strain>
    </source>
</reference>